<dbReference type="KEGG" id="cgt:cgR_1895"/>
<protein>
    <recommendedName>
        <fullName evidence="2">Terminase</fullName>
    </recommendedName>
</protein>
<dbReference type="InterPro" id="IPR005021">
    <property type="entry name" value="Terminase_largesu-like"/>
</dbReference>
<dbReference type="AlphaFoldDB" id="A0AB72VBX5"/>
<evidence type="ECO:0000313" key="1">
    <source>
        <dbReference type="EMBL" id="BAF54890.1"/>
    </source>
</evidence>
<proteinExistence type="predicted"/>
<name>A0AB72VBX5_CORGB</name>
<accession>A0AB72VBX5</accession>
<dbReference type="Gene3D" id="3.40.50.300">
    <property type="entry name" value="P-loop containing nucleotide triphosphate hydrolases"/>
    <property type="match status" value="1"/>
</dbReference>
<dbReference type="InterPro" id="IPR027417">
    <property type="entry name" value="P-loop_NTPase"/>
</dbReference>
<dbReference type="PANTHER" id="PTHR41287:SF1">
    <property type="entry name" value="PROTEIN YMFN"/>
    <property type="match status" value="1"/>
</dbReference>
<dbReference type="PANTHER" id="PTHR41287">
    <property type="match status" value="1"/>
</dbReference>
<organism evidence="1">
    <name type="scientific">Corynebacterium glutamicum (strain R)</name>
    <dbReference type="NCBI Taxonomy" id="340322"/>
    <lineage>
        <taxon>Bacteria</taxon>
        <taxon>Bacillati</taxon>
        <taxon>Actinomycetota</taxon>
        <taxon>Actinomycetes</taxon>
        <taxon>Mycobacteriales</taxon>
        <taxon>Corynebacteriaceae</taxon>
        <taxon>Corynebacterium</taxon>
    </lineage>
</organism>
<gene>
    <name evidence="1" type="ordered locus">cgR_1895</name>
</gene>
<evidence type="ECO:0008006" key="2">
    <source>
        <dbReference type="Google" id="ProtNLM"/>
    </source>
</evidence>
<dbReference type="EMBL" id="AP009044">
    <property type="protein sequence ID" value="BAF54890.1"/>
    <property type="molecule type" value="Genomic_DNA"/>
</dbReference>
<sequence length="549" mass="61929">MGVSLAEFLGVKIPPRYITPPLRDLTQPDASWGHDCIKWAREVRKIELDDWQQLAVISMLEVLTFDEAMRRAAEEDRAQQSGTRTQQAYAALYQPRRYGLPNGKLRFSLSLTLLSRQQGKTLLSKIVIEWFLFRMRVSEMMISAQDYNHANKLFEEIRDEVDLIPALRKKQAKISNNNGNKYIKSTAGGHMRPIGVIKGAGRGATNEFLYLDELREQSSWGGWNSLSSTTIAVLNGFILATSNAGDADAVVLNEIQDKAQEAIDQGRTEHTSTFLIEWSADPVLDYRDERAWRQGNPSLGTGRLTMDSLRGEMETKSESAFRTENLCQRVDKLVDAITPVIPISEWDVFGRAQKPKFDSSSVCVEVSPVDGQTRVVVNVRTKGNGHFLSVAPFESDMSIDETVTAVKSLVDQIDPDVVVVDKKSAAHVLIEPLSRVGVETQSPDYASMLQTWTDFERYFAEGKIFHEQSQVWADELSTSKLRMDTKGQVIGFDRYFNHPQALQAAVLAVWGLTKFEVKIPTFKKVEPEERKQMILPRAVKLDRRPVWAS</sequence>
<dbReference type="Proteomes" id="UP000006698">
    <property type="component" value="Chromosome"/>
</dbReference>
<reference evidence="1" key="1">
    <citation type="journal article" date="2007" name="Microbiology">
        <title>Comparative analysis of the Corynebacterium glutamicum group and complete genome sequence of strain R.</title>
        <authorList>
            <person name="Yukawa H."/>
            <person name="Omumasaba C.A."/>
            <person name="Nonaka H."/>
            <person name="Kos P."/>
            <person name="Okai N."/>
            <person name="Suzuki N."/>
            <person name="Suda M."/>
            <person name="Tsuge Y."/>
            <person name="Watanabe J."/>
            <person name="Ikeda Y."/>
            <person name="Vertes A.A."/>
            <person name="Inui M."/>
        </authorList>
    </citation>
    <scope>NUCLEOTIDE SEQUENCE</scope>
    <source>
        <strain evidence="1">R</strain>
    </source>
</reference>